<dbReference type="InterPro" id="IPR008323">
    <property type="entry name" value="UCP033563"/>
</dbReference>
<organism evidence="1 2">
    <name type="scientific">Candidatus Anoxymicrobium japonicum</name>
    <dbReference type="NCBI Taxonomy" id="2013648"/>
    <lineage>
        <taxon>Bacteria</taxon>
        <taxon>Bacillati</taxon>
        <taxon>Actinomycetota</taxon>
        <taxon>Candidatus Geothermincolia</taxon>
        <taxon>Candidatus Geothermincolales</taxon>
        <taxon>Candidatus Anoxymicrobiaceae</taxon>
        <taxon>Candidatus Anoxymicrobium</taxon>
    </lineage>
</organism>
<accession>A0A2N3G2D1</accession>
<dbReference type="EMBL" id="PHEX01000118">
    <property type="protein sequence ID" value="PKQ26875.1"/>
    <property type="molecule type" value="Genomic_DNA"/>
</dbReference>
<protein>
    <recommendedName>
        <fullName evidence="3">DUF1015 domain-containing protein</fullName>
    </recommendedName>
</protein>
<comment type="caution">
    <text evidence="1">The sequence shown here is derived from an EMBL/GenBank/DDBJ whole genome shotgun (WGS) entry which is preliminary data.</text>
</comment>
<dbReference type="PANTHER" id="PTHR36454">
    <property type="entry name" value="LMO2823 PROTEIN"/>
    <property type="match status" value="1"/>
</dbReference>
<evidence type="ECO:0008006" key="3">
    <source>
        <dbReference type="Google" id="ProtNLM"/>
    </source>
</evidence>
<sequence length="483" mass="54927">MKKTRNGGSFSLQIRHLTCFWYHAFVVEAMFVTRGSGNLMAEIRSFRGMRYNSEAIGDLSLVVAPPYDVISDKQRDALYNKHPYNVIRLILNRPKKSDSVSEQPYVRASEFLDRWLAQRILIEDRIPGIYLYRQSYLFEGNYKECTGLVARVKLEEFSKGGILPHEDIMPGPLSDRGALLEHTRANLSMVEALYSDTNEKLKGPILAEMERFALAQFQTPDGVAHDIWGVTDERFVNKIALFLKKKTLYIADGHHRYQTALEYSMRKRESGEITSEDDPRNYLMMMIVEMENPGLSMLPVHRVALGLPSVDIDLMLKGLEPWFNITDVEVPGGPRSGQVYQMIKRLEAVGEETHAFGAFVKGGKFFLFSWRSDRDVEKEINGDHAASYKKLDVTVLQKIVMEKVLGMKHDRESVEAGMLFTRDPLEAVSLVDSGRGAVAFFLNATPVEQVRTVADQGEKMPQKSTYFYPKPCSGAVMNRITNW</sequence>
<dbReference type="AlphaFoldDB" id="A0A2N3G2D1"/>
<evidence type="ECO:0000313" key="2">
    <source>
        <dbReference type="Proteomes" id="UP000233654"/>
    </source>
</evidence>
<gene>
    <name evidence="1" type="ORF">CVT63_08255</name>
</gene>
<reference evidence="1 2" key="1">
    <citation type="journal article" date="2017" name="ISME J.">
        <title>Potential for microbial H2 and metal transformations associated with novel bacteria and archaea in deep terrestrial subsurface sediments.</title>
        <authorList>
            <person name="Hernsdorf A.W."/>
            <person name="Amano Y."/>
            <person name="Miyakawa K."/>
            <person name="Ise K."/>
            <person name="Suzuki Y."/>
            <person name="Anantharaman K."/>
            <person name="Probst A."/>
            <person name="Burstein D."/>
            <person name="Thomas B.C."/>
            <person name="Banfield J.F."/>
        </authorList>
    </citation>
    <scope>NUCLEOTIDE SEQUENCE [LARGE SCALE GENOMIC DNA]</scope>
    <source>
        <strain evidence="1">HGW-Actinobacteria-3</strain>
    </source>
</reference>
<proteinExistence type="predicted"/>
<dbReference type="Pfam" id="PF06245">
    <property type="entry name" value="DUF1015"/>
    <property type="match status" value="1"/>
</dbReference>
<name>A0A2N3G2D1_9ACTN</name>
<evidence type="ECO:0000313" key="1">
    <source>
        <dbReference type="EMBL" id="PKQ26875.1"/>
    </source>
</evidence>
<dbReference type="Proteomes" id="UP000233654">
    <property type="component" value="Unassembled WGS sequence"/>
</dbReference>
<dbReference type="PANTHER" id="PTHR36454:SF1">
    <property type="entry name" value="DUF1015 DOMAIN-CONTAINING PROTEIN"/>
    <property type="match status" value="1"/>
</dbReference>